<dbReference type="EMBL" id="CGIH01000027">
    <property type="protein sequence ID" value="CFX65113.1"/>
    <property type="molecule type" value="Genomic_DNA"/>
</dbReference>
<evidence type="ECO:0000313" key="3">
    <source>
        <dbReference type="Proteomes" id="UP000045545"/>
    </source>
</evidence>
<feature type="region of interest" description="Disordered" evidence="1">
    <location>
        <begin position="1"/>
        <end position="25"/>
    </location>
</feature>
<dbReference type="OrthoDB" id="165650at2"/>
<organism evidence="2 3">
    <name type="scientific">Syntrophomonas zehnderi OL-4</name>
    <dbReference type="NCBI Taxonomy" id="690567"/>
    <lineage>
        <taxon>Bacteria</taxon>
        <taxon>Bacillati</taxon>
        <taxon>Bacillota</taxon>
        <taxon>Clostridia</taxon>
        <taxon>Eubacteriales</taxon>
        <taxon>Syntrophomonadaceae</taxon>
        <taxon>Syntrophomonas</taxon>
    </lineage>
</organism>
<dbReference type="STRING" id="690567.1578"/>
<dbReference type="InterPro" id="IPR013367">
    <property type="entry name" value="Flagellar_put"/>
</dbReference>
<proteinExistence type="predicted"/>
<dbReference type="NCBIfam" id="TIGR02530">
    <property type="entry name" value="flg_new"/>
    <property type="match status" value="1"/>
</dbReference>
<evidence type="ECO:0000256" key="1">
    <source>
        <dbReference type="SAM" id="MobiDB-lite"/>
    </source>
</evidence>
<keyword evidence="3" id="KW-1185">Reference proteome</keyword>
<name>A0A0E3W397_9FIRM</name>
<keyword evidence="2" id="KW-0966">Cell projection</keyword>
<dbReference type="Proteomes" id="UP000045545">
    <property type="component" value="Unassembled WGS sequence"/>
</dbReference>
<keyword evidence="2" id="KW-0282">Flagellum</keyword>
<sequence>MDNRIYFPQPPINPVPHNKPTRAKPVNAQTPFSQVLDQKLQGELKFSQHARERLQARNIKLSDDDLSKLNEAVDKARTKGSRDSLILMNDMALVVSVKNNTVITAVDQENIKENVFTNIDSAVII</sequence>
<gene>
    <name evidence="2" type="ORF">1578</name>
</gene>
<accession>A0A0E3W397</accession>
<dbReference type="Pfam" id="PF12611">
    <property type="entry name" value="Flagellar_put"/>
    <property type="match status" value="1"/>
</dbReference>
<reference evidence="2 3" key="1">
    <citation type="submission" date="2015-03" db="EMBL/GenBank/DDBJ databases">
        <authorList>
            <person name="Murphy D."/>
        </authorList>
    </citation>
    <scope>NUCLEOTIDE SEQUENCE [LARGE SCALE GENOMIC DNA]</scope>
    <source>
        <strain evidence="2 3">OL-4</strain>
    </source>
</reference>
<dbReference type="RefSeq" id="WP_046497395.1">
    <property type="nucleotide sequence ID" value="NZ_CGIH01000027.1"/>
</dbReference>
<dbReference type="AlphaFoldDB" id="A0A0E3W397"/>
<protein>
    <submittedName>
        <fullName evidence="2">Flagellar, putative</fullName>
    </submittedName>
</protein>
<keyword evidence="2" id="KW-0969">Cilium</keyword>
<evidence type="ECO:0000313" key="2">
    <source>
        <dbReference type="EMBL" id="CFX65113.1"/>
    </source>
</evidence>